<keyword evidence="2" id="KW-1185">Reference proteome</keyword>
<dbReference type="CDD" id="cd17040">
    <property type="entry name" value="Ubl_MoaD_like"/>
    <property type="match status" value="1"/>
</dbReference>
<reference evidence="2" key="1">
    <citation type="submission" date="2015-02" db="EMBL/GenBank/DDBJ databases">
        <title>Complete Genome Sequencing of Pandoraea vervacti NS15 sp. nov.</title>
        <authorList>
            <person name="Chan K.-G."/>
        </authorList>
    </citation>
    <scope>NUCLEOTIDE SEQUENCE [LARGE SCALE GENOMIC DNA]</scope>
    <source>
        <strain evidence="2">NS15</strain>
    </source>
</reference>
<dbReference type="Gene3D" id="3.10.20.30">
    <property type="match status" value="1"/>
</dbReference>
<dbReference type="InterPro" id="IPR052045">
    <property type="entry name" value="Sulfur_Carrier/Prot_Modifier"/>
</dbReference>
<name>A0ABM5T4G7_9BURK</name>
<dbReference type="SUPFAM" id="SSF54285">
    <property type="entry name" value="MoaD/ThiS"/>
    <property type="match status" value="1"/>
</dbReference>
<protein>
    <submittedName>
        <fullName evidence="1">Thiamine biosynthesis protein ThiS</fullName>
    </submittedName>
</protein>
<dbReference type="InterPro" id="IPR012675">
    <property type="entry name" value="Beta-grasp_dom_sf"/>
</dbReference>
<dbReference type="Proteomes" id="UP000035085">
    <property type="component" value="Chromosome"/>
</dbReference>
<dbReference type="InterPro" id="IPR016155">
    <property type="entry name" value="Mopterin_synth/thiamin_S_b"/>
</dbReference>
<proteinExistence type="predicted"/>
<dbReference type="PANTHER" id="PTHR38031">
    <property type="entry name" value="SULFUR CARRIER PROTEIN SLR0821-RELATED"/>
    <property type="match status" value="1"/>
</dbReference>
<organism evidence="1 2">
    <name type="scientific">Pandoraea vervacti</name>
    <dbReference type="NCBI Taxonomy" id="656178"/>
    <lineage>
        <taxon>Bacteria</taxon>
        <taxon>Pseudomonadati</taxon>
        <taxon>Pseudomonadota</taxon>
        <taxon>Betaproteobacteria</taxon>
        <taxon>Burkholderiales</taxon>
        <taxon>Burkholderiaceae</taxon>
        <taxon>Pandoraea</taxon>
    </lineage>
</organism>
<dbReference type="EMBL" id="CP010897">
    <property type="protein sequence ID" value="AJP59615.1"/>
    <property type="molecule type" value="Genomic_DNA"/>
</dbReference>
<dbReference type="RefSeq" id="WP_044457991.1">
    <property type="nucleotide sequence ID" value="NZ_CP010897.2"/>
</dbReference>
<sequence length="89" mass="9601">MATVTFAPAIQRHVPVAEQHVDSSDVRDALAQCVSRAPALRGYLFNDQGRLRAHVAVFVDGRLIRDRQTLRDELGAASAVYVAQALSGG</sequence>
<evidence type="ECO:0000313" key="2">
    <source>
        <dbReference type="Proteomes" id="UP000035085"/>
    </source>
</evidence>
<accession>A0ABM5T4G7</accession>
<dbReference type="PANTHER" id="PTHR38031:SF1">
    <property type="entry name" value="SULFUR CARRIER PROTEIN CYSO"/>
    <property type="match status" value="1"/>
</dbReference>
<evidence type="ECO:0000313" key="1">
    <source>
        <dbReference type="EMBL" id="AJP59615.1"/>
    </source>
</evidence>
<gene>
    <name evidence="1" type="ORF">UC34_10240</name>
</gene>